<accession>A0A7U7JV18</accession>
<dbReference type="AlphaFoldDB" id="A0A7U7JV18"/>
<reference evidence="1 2" key="1">
    <citation type="submission" date="2015-04" db="EMBL/GenBank/DDBJ databases">
        <authorList>
            <person name="Cao L."/>
            <person name="Gao C.H."/>
        </authorList>
    </citation>
    <scope>NUCLEOTIDE SEQUENCE [LARGE SCALE GENOMIC DNA]</scope>
    <source>
        <strain evidence="1 2">SH3</strain>
    </source>
</reference>
<protein>
    <submittedName>
        <fullName evidence="1">Uncharacterized protein</fullName>
    </submittedName>
</protein>
<name>A0A7U7JV18_9STAP</name>
<dbReference type="Proteomes" id="UP000236509">
    <property type="component" value="Unassembled WGS sequence"/>
</dbReference>
<keyword evidence="2" id="KW-1185">Reference proteome</keyword>
<sequence>MITINDDRIIIYRRRMYDLCGEMTIQRNHQNHCLRRRNKDEWGVSYYEQ</sequence>
<dbReference type="EMBL" id="CVOU01000020">
    <property type="protein sequence ID" value="CRI28722.1"/>
    <property type="molecule type" value="Genomic_DNA"/>
</dbReference>
<organism evidence="1 2">
    <name type="scientific">Staphylococcus argenteus</name>
    <dbReference type="NCBI Taxonomy" id="985002"/>
    <lineage>
        <taxon>Bacteria</taxon>
        <taxon>Bacillati</taxon>
        <taxon>Bacillota</taxon>
        <taxon>Bacilli</taxon>
        <taxon>Bacillales</taxon>
        <taxon>Staphylococcaceae</taxon>
        <taxon>Staphylococcus</taxon>
    </lineage>
</organism>
<evidence type="ECO:0000313" key="1">
    <source>
        <dbReference type="EMBL" id="CRI28722.1"/>
    </source>
</evidence>
<dbReference type="GeneID" id="66840992"/>
<evidence type="ECO:0000313" key="2">
    <source>
        <dbReference type="Proteomes" id="UP000236509"/>
    </source>
</evidence>
<comment type="caution">
    <text evidence="1">The sequence shown here is derived from an EMBL/GenBank/DDBJ whole genome shotgun (WGS) entry which is preliminary data.</text>
</comment>
<dbReference type="RefSeq" id="WP_155270620.1">
    <property type="nucleotide sequence ID" value="NC_016941.1"/>
</dbReference>
<gene>
    <name evidence="1" type="ORF">BN1326_80175</name>
</gene>
<proteinExistence type="predicted"/>